<dbReference type="InterPro" id="IPR036291">
    <property type="entry name" value="NAD(P)-bd_dom_sf"/>
</dbReference>
<dbReference type="PANTHER" id="PTHR43157">
    <property type="entry name" value="PHOSPHATIDYLINOSITOL-GLYCAN BIOSYNTHESIS CLASS F PROTEIN-RELATED"/>
    <property type="match status" value="1"/>
</dbReference>
<evidence type="ECO:0000313" key="2">
    <source>
        <dbReference type="EMBL" id="MBN4059491.1"/>
    </source>
</evidence>
<sequence length="356" mass="38209">MQKSFRWPDPNLGRQFGTVRVWVTDVVIVTSLTPQTGLKAGRVRSKGFSAMFASGFTDTDVPDQSGRTIVVTGANTGLGFETSLVLAGKGARVLLACRSEDKALKAMGLIEAKVPNADLGFVALDQGDLSSVREAAAVMAEEPRIDVLVNNAGIMMPPREMTVDGFESQFGVNHLGTFALTGLLLPKLSENKGARVVVTSSLAHRSGRIMFDDLEATGSYRAQERYGQSKLANLLFTYELDRRLRAAESSTIAVVCHPGIADTELSRSLPAAVRILTPLIRPMFNTPLEGAWPTLMAATSPNVKGGQYFGPARRFETAGPARKVDSSARSKDEDLAARLWDISVELTGVDAATFGC</sequence>
<dbReference type="Proteomes" id="UP000724964">
    <property type="component" value="Unassembled WGS sequence"/>
</dbReference>
<gene>
    <name evidence="2" type="ORF">JYT35_00055</name>
</gene>
<protein>
    <submittedName>
        <fullName evidence="2">SDR family NAD(P)-dependent oxidoreductase</fullName>
    </submittedName>
</protein>
<comment type="caution">
    <text evidence="2">The sequence shown here is derived from an EMBL/GenBank/DDBJ whole genome shotgun (WGS) entry which is preliminary data.</text>
</comment>
<accession>A0ABS3ARM7</accession>
<dbReference type="CDD" id="cd05327">
    <property type="entry name" value="retinol-DH_like_SDR_c_like"/>
    <property type="match status" value="1"/>
</dbReference>
<evidence type="ECO:0000256" key="1">
    <source>
        <dbReference type="ARBA" id="ARBA00023002"/>
    </source>
</evidence>
<dbReference type="PRINTS" id="PR00081">
    <property type="entry name" value="GDHRDH"/>
</dbReference>
<keyword evidence="1" id="KW-0560">Oxidoreductase</keyword>
<name>A0ABS3ARM7_9ACTN</name>
<dbReference type="Pfam" id="PF00106">
    <property type="entry name" value="adh_short"/>
    <property type="match status" value="1"/>
</dbReference>
<proteinExistence type="predicted"/>
<dbReference type="EMBL" id="JAFIUH010000001">
    <property type="protein sequence ID" value="MBN4059491.1"/>
    <property type="molecule type" value="Genomic_DNA"/>
</dbReference>
<keyword evidence="3" id="KW-1185">Reference proteome</keyword>
<evidence type="ECO:0000313" key="3">
    <source>
        <dbReference type="Proteomes" id="UP000724964"/>
    </source>
</evidence>
<dbReference type="PANTHER" id="PTHR43157:SF31">
    <property type="entry name" value="PHOSPHATIDYLINOSITOL-GLYCAN BIOSYNTHESIS CLASS F PROTEIN"/>
    <property type="match status" value="1"/>
</dbReference>
<dbReference type="Gene3D" id="3.40.50.720">
    <property type="entry name" value="NAD(P)-binding Rossmann-like Domain"/>
    <property type="match status" value="1"/>
</dbReference>
<reference evidence="2" key="1">
    <citation type="submission" date="2021-02" db="EMBL/GenBank/DDBJ databases">
        <title>Activity-based single-cell genomes from oceanic crustal fluid captures similar information to metagenomic and metatranscriptomic surveys with orders of magnitude less sampling.</title>
        <authorList>
            <person name="D'Angelo T.S."/>
            <person name="Orcutt B.N."/>
        </authorList>
    </citation>
    <scope>NUCLEOTIDE SEQUENCE [LARGE SCALE GENOMIC DNA]</scope>
    <source>
        <strain evidence="2">AH-315-J10</strain>
    </source>
</reference>
<dbReference type="SUPFAM" id="SSF51735">
    <property type="entry name" value="NAD(P)-binding Rossmann-fold domains"/>
    <property type="match status" value="1"/>
</dbReference>
<organism evidence="2 3">
    <name type="scientific">Acidimicrobium ferrooxidans</name>
    <dbReference type="NCBI Taxonomy" id="53635"/>
    <lineage>
        <taxon>Bacteria</taxon>
        <taxon>Bacillati</taxon>
        <taxon>Actinomycetota</taxon>
        <taxon>Acidimicrobiia</taxon>
        <taxon>Acidimicrobiales</taxon>
        <taxon>Acidimicrobiaceae</taxon>
        <taxon>Acidimicrobium</taxon>
    </lineage>
</organism>
<dbReference type="InterPro" id="IPR002347">
    <property type="entry name" value="SDR_fam"/>
</dbReference>
<dbReference type="NCBIfam" id="NF004846">
    <property type="entry name" value="PRK06197.1"/>
    <property type="match status" value="1"/>
</dbReference>